<dbReference type="AlphaFoldDB" id="A0A6G6J5U9"/>
<protein>
    <recommendedName>
        <fullName evidence="4">Phage tail protein</fullName>
    </recommendedName>
</protein>
<dbReference type="Proteomes" id="UP000501063">
    <property type="component" value="Chromosome"/>
</dbReference>
<evidence type="ECO:0008006" key="4">
    <source>
        <dbReference type="Google" id="ProtNLM"/>
    </source>
</evidence>
<evidence type="ECO:0000313" key="3">
    <source>
        <dbReference type="Proteomes" id="UP000501063"/>
    </source>
</evidence>
<name>A0A6G6J5U9_PSENT</name>
<dbReference type="EMBL" id="CP049140">
    <property type="protein sequence ID" value="QIE90755.1"/>
    <property type="molecule type" value="Genomic_DNA"/>
</dbReference>
<evidence type="ECO:0000313" key="2">
    <source>
        <dbReference type="EMBL" id="QIE90870.1"/>
    </source>
</evidence>
<organism evidence="1 3">
    <name type="scientific">Pseudomonas nitroreducens</name>
    <dbReference type="NCBI Taxonomy" id="46680"/>
    <lineage>
        <taxon>Bacteria</taxon>
        <taxon>Pseudomonadati</taxon>
        <taxon>Pseudomonadota</taxon>
        <taxon>Gammaproteobacteria</taxon>
        <taxon>Pseudomonadales</taxon>
        <taxon>Pseudomonadaceae</taxon>
        <taxon>Pseudomonas</taxon>
    </lineage>
</organism>
<proteinExistence type="predicted"/>
<sequence length="132" mass="14918">MMLDSVALGYQLEWVDEFTWDAVAQEQERSLGGQLLVQEGLKIHGRPITLRSGGGEWTPLSVVRQLEVLRDQRLRVMPLVLPDGREFWVIFNRAEGSPLEAEPLFRTVVPQPDDDYLITVRLITVAPPPSTP</sequence>
<dbReference type="KEGG" id="pnt:G5B91_12255"/>
<reference evidence="1 3" key="1">
    <citation type="submission" date="2020-02" db="EMBL/GenBank/DDBJ databases">
        <title>Integrative conjugative elements (ICEs) and plasmids drive adaptation of Pseudomonas nitroreducens strain HBP1 to wastewater environment.</title>
        <authorList>
            <person name="Sentchilo V."/>
            <person name="Carraro N."/>
            <person name="Bertelli C."/>
            <person name="van der Meer J.R."/>
        </authorList>
    </citation>
    <scope>NUCLEOTIDE SEQUENCE [LARGE SCALE GENOMIC DNA]</scope>
    <source>
        <strain evidence="1 3">HBP1</strain>
    </source>
</reference>
<dbReference type="KEGG" id="pnt:G5B91_01300"/>
<dbReference type="EMBL" id="CP049140">
    <property type="protein sequence ID" value="QIE90870.1"/>
    <property type="molecule type" value="Genomic_DNA"/>
</dbReference>
<evidence type="ECO:0000313" key="1">
    <source>
        <dbReference type="EMBL" id="QIE90755.1"/>
    </source>
</evidence>
<gene>
    <name evidence="1" type="ORF">G5B91_01300</name>
    <name evidence="2" type="ORF">G5B91_12255</name>
</gene>
<accession>A0A6G6J5U9</accession>